<organism evidence="6">
    <name type="scientific">Janthinobacterium lividum</name>
    <dbReference type="NCBI Taxonomy" id="29581"/>
    <lineage>
        <taxon>Bacteria</taxon>
        <taxon>Pseudomonadati</taxon>
        <taxon>Pseudomonadota</taxon>
        <taxon>Betaproteobacteria</taxon>
        <taxon>Burkholderiales</taxon>
        <taxon>Oxalobacteraceae</taxon>
        <taxon>Janthinobacterium</taxon>
    </lineage>
</organism>
<dbReference type="InterPro" id="IPR058163">
    <property type="entry name" value="LysR-type_TF_proteobact-type"/>
</dbReference>
<keyword evidence="2" id="KW-0805">Transcription regulation</keyword>
<dbReference type="CDD" id="cd08422">
    <property type="entry name" value="PBP2_CrgA_like"/>
    <property type="match status" value="1"/>
</dbReference>
<dbReference type="Pfam" id="PF03466">
    <property type="entry name" value="LysR_substrate"/>
    <property type="match status" value="1"/>
</dbReference>
<evidence type="ECO:0000256" key="3">
    <source>
        <dbReference type="ARBA" id="ARBA00023125"/>
    </source>
</evidence>
<dbReference type="InterPro" id="IPR036388">
    <property type="entry name" value="WH-like_DNA-bd_sf"/>
</dbReference>
<name>A0SYZ1_9BURK</name>
<dbReference type="PANTHER" id="PTHR30537:SF72">
    <property type="entry name" value="LYSR FAMILY TRANSCRIPTIONAL REGULATOR"/>
    <property type="match status" value="1"/>
</dbReference>
<comment type="similarity">
    <text evidence="1">Belongs to the LysR transcriptional regulatory family.</text>
</comment>
<dbReference type="GO" id="GO:0003700">
    <property type="term" value="F:DNA-binding transcription factor activity"/>
    <property type="evidence" value="ECO:0007669"/>
    <property type="project" value="InterPro"/>
</dbReference>
<dbReference type="GO" id="GO:0043565">
    <property type="term" value="F:sequence-specific DNA binding"/>
    <property type="evidence" value="ECO:0007669"/>
    <property type="project" value="TreeGrafter"/>
</dbReference>
<feature type="domain" description="HTH lysR-type" evidence="5">
    <location>
        <begin position="22"/>
        <end position="79"/>
    </location>
</feature>
<evidence type="ECO:0000256" key="1">
    <source>
        <dbReference type="ARBA" id="ARBA00009437"/>
    </source>
</evidence>
<dbReference type="InterPro" id="IPR005119">
    <property type="entry name" value="LysR_subst-bd"/>
</dbReference>
<dbReference type="SUPFAM" id="SSF46785">
    <property type="entry name" value="Winged helix' DNA-binding domain"/>
    <property type="match status" value="1"/>
</dbReference>
<evidence type="ECO:0000256" key="4">
    <source>
        <dbReference type="ARBA" id="ARBA00023163"/>
    </source>
</evidence>
<dbReference type="GO" id="GO:0006351">
    <property type="term" value="P:DNA-templated transcription"/>
    <property type="evidence" value="ECO:0007669"/>
    <property type="project" value="TreeGrafter"/>
</dbReference>
<dbReference type="FunFam" id="1.10.10.10:FF:000001">
    <property type="entry name" value="LysR family transcriptional regulator"/>
    <property type="match status" value="1"/>
</dbReference>
<protein>
    <submittedName>
        <fullName evidence="6">Putative LysR transcriptional regulator</fullName>
    </submittedName>
</protein>
<keyword evidence="4" id="KW-0804">Transcription</keyword>
<dbReference type="PANTHER" id="PTHR30537">
    <property type="entry name" value="HTH-TYPE TRANSCRIPTIONAL REGULATOR"/>
    <property type="match status" value="1"/>
</dbReference>
<dbReference type="InterPro" id="IPR036390">
    <property type="entry name" value="WH_DNA-bd_sf"/>
</dbReference>
<dbReference type="InterPro" id="IPR000847">
    <property type="entry name" value="LysR_HTH_N"/>
</dbReference>
<evidence type="ECO:0000259" key="5">
    <source>
        <dbReference type="PROSITE" id="PS50931"/>
    </source>
</evidence>
<dbReference type="EMBL" id="EF063589">
    <property type="protein sequence ID" value="ABK64019.1"/>
    <property type="molecule type" value="Genomic_DNA"/>
</dbReference>
<reference evidence="6" key="1">
    <citation type="journal article" date="2010" name="DNA Cell Biol.">
        <title>Psychrotrophic strain of Janthinobacterium lividum from a cold Alaskan soil produces prodigiosin.</title>
        <authorList>
            <person name="Schloss P.D."/>
            <person name="Allen H.K."/>
            <person name="Klimowicz A.K."/>
            <person name="Mlot C."/>
            <person name="Gross J."/>
            <person name="Savengsuksa S."/>
            <person name="McEllin J."/>
            <person name="Clardy J."/>
            <person name="Ruess R.W."/>
            <person name="Handelsman J."/>
        </authorList>
    </citation>
    <scope>NUCLEOTIDE SEQUENCE</scope>
    <source>
        <strain evidence="6">BR01</strain>
    </source>
</reference>
<dbReference type="Pfam" id="PF00126">
    <property type="entry name" value="HTH_1"/>
    <property type="match status" value="1"/>
</dbReference>
<accession>A0SYZ1</accession>
<keyword evidence="3" id="KW-0238">DNA-binding</keyword>
<dbReference type="Gene3D" id="3.40.190.290">
    <property type="match status" value="1"/>
</dbReference>
<proteinExistence type="inferred from homology"/>
<dbReference type="SUPFAM" id="SSF53850">
    <property type="entry name" value="Periplasmic binding protein-like II"/>
    <property type="match status" value="1"/>
</dbReference>
<dbReference type="Gene3D" id="1.10.10.10">
    <property type="entry name" value="Winged helix-like DNA-binding domain superfamily/Winged helix DNA-binding domain"/>
    <property type="match status" value="1"/>
</dbReference>
<dbReference type="AlphaFoldDB" id="A0SYZ1"/>
<evidence type="ECO:0000313" key="6">
    <source>
        <dbReference type="EMBL" id="ABK64019.1"/>
    </source>
</evidence>
<evidence type="ECO:0000256" key="2">
    <source>
        <dbReference type="ARBA" id="ARBA00023015"/>
    </source>
</evidence>
<dbReference type="PROSITE" id="PS50931">
    <property type="entry name" value="HTH_LYSR"/>
    <property type="match status" value="1"/>
</dbReference>
<sequence>MHYFSIVDNRLHQGSNKETGMDRLEAMKVFCAVVEAGGFSKAAQRLGISTSSVTNQVAALEKHFGVRLLQRTTRSMSLTAEGMQCHAQARQVLADMAALEASLLQAAARPSGSLRVDMPSSISRNLVAPALPRFIAAYPDISLRLTVSDRLVDMVEEGIDVMLRIGEPQDSSLVARSLLGMDYLCCASPAFVARHGMPQAPQELDQFSCLHFLYPKSRLVRPWLFQDAVSGVAYAHTPPAALAFDHIESMIAAAQAGCGIVQTLSVSVLQPLRDGSLVPVLQPFRTAGPDVWALFHPRQLRAAKVQVFVDFLAQVFHGQQAIQSAL</sequence>